<evidence type="ECO:0000313" key="2">
    <source>
        <dbReference type="EnsemblMetazoa" id="XP_030834929"/>
    </source>
</evidence>
<dbReference type="RefSeq" id="XP_030834929.1">
    <property type="nucleotide sequence ID" value="XM_030979069.1"/>
</dbReference>
<sequence>MDLKALPTVKSRAGSIVSHVMRGLGLDPYYSDDDASTSSEGSAKVPAGTSPMKRAASMRRPRPDEQFANPNDENRKRSSSMSGASSPSTLTVPSPVDSRRRRSFENFRMCDLGEIRPELYVMEDAQTGLDKTQSPSKDDANEEAYGILTFSVRYEESTQR</sequence>
<accession>A0A7M7NDM4</accession>
<dbReference type="GeneID" id="100891151"/>
<evidence type="ECO:0000256" key="1">
    <source>
        <dbReference type="SAM" id="MobiDB-lite"/>
    </source>
</evidence>
<dbReference type="OMA" id="CANWCER"/>
<proteinExistence type="predicted"/>
<feature type="compositionally biased region" description="Low complexity" evidence="1">
    <location>
        <begin position="79"/>
        <end position="96"/>
    </location>
</feature>
<evidence type="ECO:0000313" key="3">
    <source>
        <dbReference type="Proteomes" id="UP000007110"/>
    </source>
</evidence>
<reference evidence="2" key="2">
    <citation type="submission" date="2021-01" db="UniProtKB">
        <authorList>
            <consortium name="EnsemblMetazoa"/>
        </authorList>
    </citation>
    <scope>IDENTIFICATION</scope>
</reference>
<feature type="region of interest" description="Disordered" evidence="1">
    <location>
        <begin position="27"/>
        <end position="105"/>
    </location>
</feature>
<keyword evidence="3" id="KW-1185">Reference proteome</keyword>
<protein>
    <submittedName>
        <fullName evidence="2">Uncharacterized protein</fullName>
    </submittedName>
</protein>
<dbReference type="AlphaFoldDB" id="A0A7M7NDM4"/>
<dbReference type="EnsemblMetazoa" id="XM_030979069">
    <property type="protein sequence ID" value="XP_030834929"/>
    <property type="gene ID" value="LOC100891151"/>
</dbReference>
<organism evidence="2 3">
    <name type="scientific">Strongylocentrotus purpuratus</name>
    <name type="common">Purple sea urchin</name>
    <dbReference type="NCBI Taxonomy" id="7668"/>
    <lineage>
        <taxon>Eukaryota</taxon>
        <taxon>Metazoa</taxon>
        <taxon>Echinodermata</taxon>
        <taxon>Eleutherozoa</taxon>
        <taxon>Echinozoa</taxon>
        <taxon>Echinoidea</taxon>
        <taxon>Euechinoidea</taxon>
        <taxon>Echinacea</taxon>
        <taxon>Camarodonta</taxon>
        <taxon>Echinidea</taxon>
        <taxon>Strongylocentrotidae</taxon>
        <taxon>Strongylocentrotus</taxon>
    </lineage>
</organism>
<dbReference type="Proteomes" id="UP000007110">
    <property type="component" value="Unassembled WGS sequence"/>
</dbReference>
<name>A0A7M7NDM4_STRPU</name>
<reference evidence="3" key="1">
    <citation type="submission" date="2015-02" db="EMBL/GenBank/DDBJ databases">
        <title>Genome sequencing for Strongylocentrotus purpuratus.</title>
        <authorList>
            <person name="Murali S."/>
            <person name="Liu Y."/>
            <person name="Vee V."/>
            <person name="English A."/>
            <person name="Wang M."/>
            <person name="Skinner E."/>
            <person name="Han Y."/>
            <person name="Muzny D.M."/>
            <person name="Worley K.C."/>
            <person name="Gibbs R.A."/>
        </authorList>
    </citation>
    <scope>NUCLEOTIDE SEQUENCE</scope>
</reference>
<dbReference type="OrthoDB" id="10404659at2759"/>
<dbReference type="KEGG" id="spu:100891151"/>
<dbReference type="InParanoid" id="A0A7M7NDM4"/>